<sequence length="283" mass="31544">YPAWESTVLDYTYESVDYISLHMYFENDAGDTAAYLAQNARLDDYIETIASVIRVTKSKKRSKKDVYISFDEWNVWYHSKEADRTVLEGRDGWPHAPALLEDIYNFEDALQVGCILNTFIRHADVVKIGCLAQLVNVIAPIMTVPGGPAWRQTTFYPYLFASRYGRGTSYQLSIDCPVYSTDFAKDVPYLDVSAVESDTDGALTLFIVNRHQTDAISLDLALEGFGNRKVILDQVLSGHGLKVVNGPEAQTIVPQDGSGITVEGGRLKGEIAPLSYRVIRLGQ</sequence>
<gene>
    <name evidence="3" type="ORF">RU07_17590</name>
</gene>
<organism evidence="3 4">
    <name type="scientific">Agrobacterium tumefaciens</name>
    <dbReference type="NCBI Taxonomy" id="358"/>
    <lineage>
        <taxon>Bacteria</taxon>
        <taxon>Pseudomonadati</taxon>
        <taxon>Pseudomonadota</taxon>
        <taxon>Alphaproteobacteria</taxon>
        <taxon>Hyphomicrobiales</taxon>
        <taxon>Rhizobiaceae</taxon>
        <taxon>Rhizobium/Agrobacterium group</taxon>
        <taxon>Agrobacterium</taxon>
        <taxon>Agrobacterium tumefaciens complex</taxon>
    </lineage>
</organism>
<dbReference type="InterPro" id="IPR010720">
    <property type="entry name" value="Alpha-L-AF_C"/>
</dbReference>
<evidence type="ECO:0000313" key="4">
    <source>
        <dbReference type="Proteomes" id="UP000035017"/>
    </source>
</evidence>
<reference evidence="3 4" key="1">
    <citation type="submission" date="2014-12" db="EMBL/GenBank/DDBJ databases">
        <title>16Stimator: statistical estimation of ribosomal gene copy numbers from draft genome assemblies.</title>
        <authorList>
            <person name="Perisin M.A."/>
            <person name="Vetter M."/>
            <person name="Gilbert J.A."/>
            <person name="Bergelson J."/>
        </authorList>
    </citation>
    <scope>NUCLEOTIDE SEQUENCE [LARGE SCALE GENOMIC DNA]</scope>
    <source>
        <strain evidence="3 4">MEJ076</strain>
    </source>
</reference>
<dbReference type="PANTHER" id="PTHR43576:SF3">
    <property type="entry name" value="ALPHA-L-ARABINOFURANOSIDASE C"/>
    <property type="match status" value="1"/>
</dbReference>
<dbReference type="SUPFAM" id="SSF51011">
    <property type="entry name" value="Glycosyl hydrolase domain"/>
    <property type="match status" value="1"/>
</dbReference>
<dbReference type="Gene3D" id="2.60.40.1180">
    <property type="entry name" value="Golgi alpha-mannosidase II"/>
    <property type="match status" value="1"/>
</dbReference>
<dbReference type="PANTHER" id="PTHR43576">
    <property type="entry name" value="ALPHA-L-ARABINOFURANOSIDASE C-RELATED"/>
    <property type="match status" value="1"/>
</dbReference>
<dbReference type="SMART" id="SM00813">
    <property type="entry name" value="Alpha-L-AF_C"/>
    <property type="match status" value="1"/>
</dbReference>
<feature type="domain" description="Alpha-L-arabinofuranosidase C-terminal" evidence="2">
    <location>
        <begin position="71"/>
        <end position="275"/>
    </location>
</feature>
<dbReference type="InterPro" id="IPR017853">
    <property type="entry name" value="GH"/>
</dbReference>
<dbReference type="Gene3D" id="3.20.20.80">
    <property type="entry name" value="Glycosidases"/>
    <property type="match status" value="1"/>
</dbReference>
<dbReference type="GO" id="GO:0046373">
    <property type="term" value="P:L-arabinose metabolic process"/>
    <property type="evidence" value="ECO:0007669"/>
    <property type="project" value="InterPro"/>
</dbReference>
<dbReference type="Proteomes" id="UP000035017">
    <property type="component" value="Unassembled WGS sequence"/>
</dbReference>
<dbReference type="Pfam" id="PF06964">
    <property type="entry name" value="Alpha-L-AF_C"/>
    <property type="match status" value="1"/>
</dbReference>
<dbReference type="InterPro" id="IPR013780">
    <property type="entry name" value="Glyco_hydro_b"/>
</dbReference>
<feature type="non-terminal residue" evidence="3">
    <location>
        <position position="1"/>
    </location>
</feature>
<comment type="caution">
    <text evidence="3">The sequence shown here is derived from an EMBL/GenBank/DDBJ whole genome shotgun (WGS) entry which is preliminary data.</text>
</comment>
<accession>A0A0D0KLL9</accession>
<evidence type="ECO:0000259" key="2">
    <source>
        <dbReference type="SMART" id="SM00813"/>
    </source>
</evidence>
<protein>
    <submittedName>
        <fullName evidence="3">Alpha-N-arabinofuranosidase</fullName>
    </submittedName>
</protein>
<dbReference type="AlphaFoldDB" id="A0A0D0KLL9"/>
<dbReference type="GO" id="GO:0046556">
    <property type="term" value="F:alpha-L-arabinofuranosidase activity"/>
    <property type="evidence" value="ECO:0007669"/>
    <property type="project" value="UniProtKB-EC"/>
</dbReference>
<dbReference type="EMBL" id="JXQV01000021">
    <property type="protein sequence ID" value="KIQ00362.1"/>
    <property type="molecule type" value="Genomic_DNA"/>
</dbReference>
<proteinExistence type="predicted"/>
<dbReference type="GO" id="GO:0000272">
    <property type="term" value="P:polysaccharide catabolic process"/>
    <property type="evidence" value="ECO:0007669"/>
    <property type="project" value="TreeGrafter"/>
</dbReference>
<name>A0A0D0KLL9_AGRTU</name>
<evidence type="ECO:0000313" key="3">
    <source>
        <dbReference type="EMBL" id="KIQ00362.1"/>
    </source>
</evidence>
<comment type="subunit">
    <text evidence="1">Homohexamer; trimer of dimers.</text>
</comment>
<evidence type="ECO:0000256" key="1">
    <source>
        <dbReference type="ARBA" id="ARBA00011165"/>
    </source>
</evidence>
<dbReference type="SUPFAM" id="SSF51445">
    <property type="entry name" value="(Trans)glycosidases"/>
    <property type="match status" value="1"/>
</dbReference>